<name>A0ABR3F737_9AGAR</name>
<keyword evidence="2" id="KW-1133">Transmembrane helix</keyword>
<evidence type="ECO:0000256" key="1">
    <source>
        <dbReference type="SAM" id="MobiDB-lite"/>
    </source>
</evidence>
<sequence length="202" mass="21873">MTNYTATAREEQKAIIRAVSCGDLVPTPMSSPLPFAVVVAFATLSRAQSFDDDFDDHRRTRNIVAGVIVTMVIVMLFLSCWMYSVRRRRLAQMMSARQNTYQGGHGYAHNPYDVSYNYGGGQSQGWSGPPPAGPPPPGYTPTPLPGHQTPYKSPSDTPPGYGGKGADEGYGYHYPPPPGSPPAQSQSFYPPPGPPPRAHVHP</sequence>
<evidence type="ECO:0000313" key="3">
    <source>
        <dbReference type="EMBL" id="KAL0571052.1"/>
    </source>
</evidence>
<comment type="caution">
    <text evidence="3">The sequence shown here is derived from an EMBL/GenBank/DDBJ whole genome shotgun (WGS) entry which is preliminary data.</text>
</comment>
<accession>A0ABR3F737</accession>
<keyword evidence="4" id="KW-1185">Reference proteome</keyword>
<keyword evidence="2" id="KW-0812">Transmembrane</keyword>
<evidence type="ECO:0000313" key="4">
    <source>
        <dbReference type="Proteomes" id="UP001465976"/>
    </source>
</evidence>
<proteinExistence type="predicted"/>
<evidence type="ECO:0000256" key="2">
    <source>
        <dbReference type="SAM" id="Phobius"/>
    </source>
</evidence>
<protein>
    <submittedName>
        <fullName evidence="3">Uncharacterized protein</fullName>
    </submittedName>
</protein>
<feature type="region of interest" description="Disordered" evidence="1">
    <location>
        <begin position="119"/>
        <end position="202"/>
    </location>
</feature>
<dbReference type="Proteomes" id="UP001465976">
    <property type="component" value="Unassembled WGS sequence"/>
</dbReference>
<dbReference type="EMBL" id="JBAHYK010000831">
    <property type="protein sequence ID" value="KAL0571052.1"/>
    <property type="molecule type" value="Genomic_DNA"/>
</dbReference>
<organism evidence="3 4">
    <name type="scientific">Marasmius crinis-equi</name>
    <dbReference type="NCBI Taxonomy" id="585013"/>
    <lineage>
        <taxon>Eukaryota</taxon>
        <taxon>Fungi</taxon>
        <taxon>Dikarya</taxon>
        <taxon>Basidiomycota</taxon>
        <taxon>Agaricomycotina</taxon>
        <taxon>Agaricomycetes</taxon>
        <taxon>Agaricomycetidae</taxon>
        <taxon>Agaricales</taxon>
        <taxon>Marasmiineae</taxon>
        <taxon>Marasmiaceae</taxon>
        <taxon>Marasmius</taxon>
    </lineage>
</organism>
<reference evidence="3 4" key="1">
    <citation type="submission" date="2024-02" db="EMBL/GenBank/DDBJ databases">
        <title>A draft genome for the cacao thread blight pathogen Marasmius crinis-equi.</title>
        <authorList>
            <person name="Cohen S.P."/>
            <person name="Baruah I.K."/>
            <person name="Amoako-Attah I."/>
            <person name="Bukari Y."/>
            <person name="Meinhardt L.W."/>
            <person name="Bailey B.A."/>
        </authorList>
    </citation>
    <scope>NUCLEOTIDE SEQUENCE [LARGE SCALE GENOMIC DNA]</scope>
    <source>
        <strain evidence="3 4">GH-76</strain>
    </source>
</reference>
<keyword evidence="2" id="KW-0472">Membrane</keyword>
<feature type="transmembrane region" description="Helical" evidence="2">
    <location>
        <begin position="63"/>
        <end position="85"/>
    </location>
</feature>
<gene>
    <name evidence="3" type="ORF">V5O48_010907</name>
</gene>
<feature type="compositionally biased region" description="Pro residues" evidence="1">
    <location>
        <begin position="189"/>
        <end position="202"/>
    </location>
</feature>
<feature type="compositionally biased region" description="Pro residues" evidence="1">
    <location>
        <begin position="128"/>
        <end position="144"/>
    </location>
</feature>